<feature type="domain" description="Chorismate mutase" evidence="3">
    <location>
        <begin position="3"/>
        <end position="94"/>
    </location>
</feature>
<accession>A0A1R4FZD9</accession>
<dbReference type="SMART" id="SM00830">
    <property type="entry name" value="CM_2"/>
    <property type="match status" value="1"/>
</dbReference>
<dbReference type="OrthoDB" id="3267837at2"/>
<evidence type="ECO:0000313" key="4">
    <source>
        <dbReference type="EMBL" id="SJM61286.1"/>
    </source>
</evidence>
<dbReference type="NCBIfam" id="NF006691">
    <property type="entry name" value="PRK09239.1"/>
    <property type="match status" value="1"/>
</dbReference>
<protein>
    <submittedName>
        <fullName evidence="4">Chorismate mutase I</fullName>
        <ecNumber evidence="4">5.4.99.5</ecNumber>
    </submittedName>
</protein>
<reference evidence="4 5" key="1">
    <citation type="submission" date="2017-02" db="EMBL/GenBank/DDBJ databases">
        <authorList>
            <person name="Peterson S.W."/>
        </authorList>
    </citation>
    <scope>NUCLEOTIDE SEQUENCE [LARGE SCALE GENOMIC DNA]</scope>
    <source>
        <strain evidence="4 5">LMG 22410</strain>
    </source>
</reference>
<dbReference type="RefSeq" id="WP_086991956.1">
    <property type="nucleotide sequence ID" value="NZ_FUHU01000035.1"/>
</dbReference>
<gene>
    <name evidence="4" type="ORF">CZ674_07615</name>
</gene>
<evidence type="ECO:0000256" key="1">
    <source>
        <dbReference type="ARBA" id="ARBA00023235"/>
    </source>
</evidence>
<dbReference type="GO" id="GO:0009697">
    <property type="term" value="P:salicylic acid biosynthetic process"/>
    <property type="evidence" value="ECO:0007669"/>
    <property type="project" value="TreeGrafter"/>
</dbReference>
<dbReference type="InterPro" id="IPR051331">
    <property type="entry name" value="Chorismate_mutase-related"/>
</dbReference>
<dbReference type="EMBL" id="FUHU01000035">
    <property type="protein sequence ID" value="SJM61286.1"/>
    <property type="molecule type" value="Genomic_DNA"/>
</dbReference>
<keyword evidence="1 4" id="KW-0413">Isomerase</keyword>
<feature type="compositionally biased region" description="Basic and acidic residues" evidence="2">
    <location>
        <begin position="107"/>
        <end position="121"/>
    </location>
</feature>
<name>A0A1R4FZD9_9MICO</name>
<dbReference type="InterPro" id="IPR036263">
    <property type="entry name" value="Chorismate_II_sf"/>
</dbReference>
<dbReference type="InterPro" id="IPR002701">
    <property type="entry name" value="CM_II_prokaryot"/>
</dbReference>
<dbReference type="GeneID" id="303173083"/>
<dbReference type="PANTHER" id="PTHR38041:SF1">
    <property type="entry name" value="CHORISMATE MUTASE"/>
    <property type="match status" value="1"/>
</dbReference>
<evidence type="ECO:0000259" key="3">
    <source>
        <dbReference type="PROSITE" id="PS51168"/>
    </source>
</evidence>
<keyword evidence="5" id="KW-1185">Reference proteome</keyword>
<dbReference type="PANTHER" id="PTHR38041">
    <property type="entry name" value="CHORISMATE MUTASE"/>
    <property type="match status" value="1"/>
</dbReference>
<dbReference type="EC" id="5.4.99.5" evidence="4"/>
<dbReference type="Gene3D" id="1.20.59.10">
    <property type="entry name" value="Chorismate mutase"/>
    <property type="match status" value="1"/>
</dbReference>
<proteinExistence type="predicted"/>
<dbReference type="PROSITE" id="PS51168">
    <property type="entry name" value="CHORISMATE_MUT_2"/>
    <property type="match status" value="1"/>
</dbReference>
<dbReference type="GO" id="GO:0046417">
    <property type="term" value="P:chorismate metabolic process"/>
    <property type="evidence" value="ECO:0007669"/>
    <property type="project" value="InterPro"/>
</dbReference>
<evidence type="ECO:0000256" key="2">
    <source>
        <dbReference type="SAM" id="MobiDB-lite"/>
    </source>
</evidence>
<dbReference type="SUPFAM" id="SSF48600">
    <property type="entry name" value="Chorismate mutase II"/>
    <property type="match status" value="1"/>
</dbReference>
<sequence>MSEDPREALFRYRDSIDNLDAILIHTLAERFKLTQAVGRLKAQHTMPPSDLAREDRQIQRLRQLASDSGLDPAFAEKFLSFVVGEVIRHHEHFAREAGTDQAGSAEADARSDDQRDHGTQQ</sequence>
<dbReference type="InterPro" id="IPR010951">
    <property type="entry name" value="CM_bact"/>
</dbReference>
<dbReference type="Proteomes" id="UP000195787">
    <property type="component" value="Unassembled WGS sequence"/>
</dbReference>
<feature type="region of interest" description="Disordered" evidence="2">
    <location>
        <begin position="94"/>
        <end position="121"/>
    </location>
</feature>
<dbReference type="AlphaFoldDB" id="A0A1R4FZD9"/>
<dbReference type="NCBIfam" id="TIGR01795">
    <property type="entry name" value="CM_mono_cladeE"/>
    <property type="match status" value="1"/>
</dbReference>
<dbReference type="GO" id="GO:0004106">
    <property type="term" value="F:chorismate mutase activity"/>
    <property type="evidence" value="ECO:0007669"/>
    <property type="project" value="UniProtKB-EC"/>
</dbReference>
<dbReference type="Pfam" id="PF01817">
    <property type="entry name" value="CM_2"/>
    <property type="match status" value="1"/>
</dbReference>
<dbReference type="InterPro" id="IPR036979">
    <property type="entry name" value="CM_dom_sf"/>
</dbReference>
<organism evidence="4 5">
    <name type="scientific">Agrococcus casei LMG 22410</name>
    <dbReference type="NCBI Taxonomy" id="1255656"/>
    <lineage>
        <taxon>Bacteria</taxon>
        <taxon>Bacillati</taxon>
        <taxon>Actinomycetota</taxon>
        <taxon>Actinomycetes</taxon>
        <taxon>Micrococcales</taxon>
        <taxon>Microbacteriaceae</taxon>
        <taxon>Agrococcus</taxon>
    </lineage>
</organism>
<evidence type="ECO:0000313" key="5">
    <source>
        <dbReference type="Proteomes" id="UP000195787"/>
    </source>
</evidence>